<name>A0ABS6EMB6_9CLOT</name>
<evidence type="ECO:0000313" key="1">
    <source>
        <dbReference type="EMBL" id="MBU5485801.1"/>
    </source>
</evidence>
<proteinExistence type="predicted"/>
<gene>
    <name evidence="1" type="ORF">KQI86_15885</name>
</gene>
<accession>A0ABS6EMB6</accession>
<organism evidence="1 2">
    <name type="scientific">Clostridium mobile</name>
    <dbReference type="NCBI Taxonomy" id="2841512"/>
    <lineage>
        <taxon>Bacteria</taxon>
        <taxon>Bacillati</taxon>
        <taxon>Bacillota</taxon>
        <taxon>Clostridia</taxon>
        <taxon>Eubacteriales</taxon>
        <taxon>Clostridiaceae</taxon>
        <taxon>Clostridium</taxon>
    </lineage>
</organism>
<reference evidence="1 2" key="1">
    <citation type="submission" date="2021-06" db="EMBL/GenBank/DDBJ databases">
        <authorList>
            <person name="Sun Q."/>
            <person name="Li D."/>
        </authorList>
    </citation>
    <scope>NUCLEOTIDE SEQUENCE [LARGE SCALE GENOMIC DNA]</scope>
    <source>
        <strain evidence="1 2">MSJ-11</strain>
    </source>
</reference>
<protein>
    <submittedName>
        <fullName evidence="1">Uncharacterized protein</fullName>
    </submittedName>
</protein>
<dbReference type="EMBL" id="JAHLQF010000004">
    <property type="protein sequence ID" value="MBU5485801.1"/>
    <property type="molecule type" value="Genomic_DNA"/>
</dbReference>
<sequence>MVKYEVPFNFDLRLLDFLQESIDKDWIEFIFLPPFKGDSPNARSHTEGVEKAWGTYKEPDTREEYDFYIKEIQKRGFNPGVLFQKEEGLPMDVVKHYINLNINTFVVNSDKLASTLKKIDSKYKVIASITKTLSAKDLWEKDLNMYDKIVLHFPFNRALSRLKELPPYYKYSILANSYCLYNCSVAKEHWNSTPENSQSIKCFKGDRKEDLIYIPPEYIKLFQPYVDSFKIQGREYPTSILQEEIYCYYKNLHNPMAGAIYNRLTPFNVDEYFNKGKDLEFVKYTPNNLPNMPTSA</sequence>
<keyword evidence="2" id="KW-1185">Reference proteome</keyword>
<dbReference type="Proteomes" id="UP000726170">
    <property type="component" value="Unassembled WGS sequence"/>
</dbReference>
<comment type="caution">
    <text evidence="1">The sequence shown here is derived from an EMBL/GenBank/DDBJ whole genome shotgun (WGS) entry which is preliminary data.</text>
</comment>
<dbReference type="RefSeq" id="WP_216440405.1">
    <property type="nucleotide sequence ID" value="NZ_JAHLQF010000004.1"/>
</dbReference>
<evidence type="ECO:0000313" key="2">
    <source>
        <dbReference type="Proteomes" id="UP000726170"/>
    </source>
</evidence>